<evidence type="ECO:0000256" key="2">
    <source>
        <dbReference type="ARBA" id="ARBA00022448"/>
    </source>
</evidence>
<gene>
    <name evidence="9" type="primary">Aste57867_11679</name>
    <name evidence="8" type="ORF">As57867_011636</name>
    <name evidence="9" type="ORF">ASTE57867_11679</name>
</gene>
<evidence type="ECO:0000256" key="6">
    <source>
        <dbReference type="SAM" id="Phobius"/>
    </source>
</evidence>
<dbReference type="Proteomes" id="UP000332933">
    <property type="component" value="Unassembled WGS sequence"/>
</dbReference>
<evidence type="ECO:0000259" key="7">
    <source>
        <dbReference type="Pfam" id="PF01061"/>
    </source>
</evidence>
<dbReference type="EMBL" id="VJMH01005298">
    <property type="protein sequence ID" value="KAF0697659.1"/>
    <property type="molecule type" value="Genomic_DNA"/>
</dbReference>
<comment type="subcellular location">
    <subcellularLocation>
        <location evidence="1">Membrane</location>
        <topology evidence="1">Multi-pass membrane protein</topology>
    </subcellularLocation>
</comment>
<protein>
    <submittedName>
        <fullName evidence="9">Aste57867_11679 protein</fullName>
    </submittedName>
</protein>
<evidence type="ECO:0000313" key="8">
    <source>
        <dbReference type="EMBL" id="KAF0697659.1"/>
    </source>
</evidence>
<evidence type="ECO:0000313" key="10">
    <source>
        <dbReference type="Proteomes" id="UP000332933"/>
    </source>
</evidence>
<proteinExistence type="predicted"/>
<keyword evidence="2" id="KW-0813">Transport</keyword>
<evidence type="ECO:0000256" key="1">
    <source>
        <dbReference type="ARBA" id="ARBA00004141"/>
    </source>
</evidence>
<feature type="domain" description="ABC-2 type transporter transmembrane" evidence="7">
    <location>
        <begin position="1"/>
        <end position="152"/>
    </location>
</feature>
<reference evidence="9 10" key="1">
    <citation type="submission" date="2019-03" db="EMBL/GenBank/DDBJ databases">
        <authorList>
            <person name="Gaulin E."/>
            <person name="Dumas B."/>
        </authorList>
    </citation>
    <scope>NUCLEOTIDE SEQUENCE [LARGE SCALE GENOMIC DNA]</scope>
    <source>
        <strain evidence="9">CBS 568.67</strain>
    </source>
</reference>
<feature type="transmembrane region" description="Helical" evidence="6">
    <location>
        <begin position="183"/>
        <end position="207"/>
    </location>
</feature>
<reference evidence="8" key="2">
    <citation type="submission" date="2019-06" db="EMBL/GenBank/DDBJ databases">
        <title>Genomics analysis of Aphanomyces spp. identifies a new class of oomycete effector associated with host adaptation.</title>
        <authorList>
            <person name="Gaulin E."/>
        </authorList>
    </citation>
    <scope>NUCLEOTIDE SEQUENCE</scope>
    <source>
        <strain evidence="8">CBS 578.67</strain>
    </source>
</reference>
<dbReference type="GO" id="GO:0016020">
    <property type="term" value="C:membrane"/>
    <property type="evidence" value="ECO:0007669"/>
    <property type="project" value="UniProtKB-SubCell"/>
</dbReference>
<keyword evidence="10" id="KW-1185">Reference proteome</keyword>
<organism evidence="9 10">
    <name type="scientific">Aphanomyces stellatus</name>
    <dbReference type="NCBI Taxonomy" id="120398"/>
    <lineage>
        <taxon>Eukaryota</taxon>
        <taxon>Sar</taxon>
        <taxon>Stramenopiles</taxon>
        <taxon>Oomycota</taxon>
        <taxon>Saprolegniomycetes</taxon>
        <taxon>Saprolegniales</taxon>
        <taxon>Verrucalvaceae</taxon>
        <taxon>Aphanomyces</taxon>
    </lineage>
</organism>
<evidence type="ECO:0000256" key="4">
    <source>
        <dbReference type="ARBA" id="ARBA00022989"/>
    </source>
</evidence>
<evidence type="ECO:0000256" key="5">
    <source>
        <dbReference type="ARBA" id="ARBA00023136"/>
    </source>
</evidence>
<dbReference type="InterPro" id="IPR013525">
    <property type="entry name" value="ABC2_TM"/>
</dbReference>
<evidence type="ECO:0000313" key="9">
    <source>
        <dbReference type="EMBL" id="VFT88537.1"/>
    </source>
</evidence>
<dbReference type="Pfam" id="PF01061">
    <property type="entry name" value="ABC2_membrane"/>
    <property type="match status" value="1"/>
</dbReference>
<feature type="transmembrane region" description="Helical" evidence="6">
    <location>
        <begin position="103"/>
        <end position="123"/>
    </location>
</feature>
<keyword evidence="4 6" id="KW-1133">Transmembrane helix</keyword>
<feature type="transmembrane region" description="Helical" evidence="6">
    <location>
        <begin position="59"/>
        <end position="83"/>
    </location>
</feature>
<evidence type="ECO:0000256" key="3">
    <source>
        <dbReference type="ARBA" id="ARBA00022692"/>
    </source>
</evidence>
<keyword evidence="3 6" id="KW-0812">Transmembrane</keyword>
<sequence>MIYNAFITSSSVEAGVARRAVLYKHAAYHFFPVSTYVLADSLVEALTNVPTSFAFCLPLYFAAGLHASAAAFFSFVTIIYLFAVTYSFMFKCFTAITPEVISVKVRVMLLVILHCIFSGYIVPEAAIPKAWLWFYWINPIAWAMRALFQIEYLSSSPLFDSSLGKTRFGDAILPAYGFSTNGAYIGGGVVFLAGLIFVLVALTILGYNRVRFRHKYTSQRELDVPMMITEACPPSI</sequence>
<dbReference type="PANTHER" id="PTHR19241">
    <property type="entry name" value="ATP-BINDING CASSETTE TRANSPORTER"/>
    <property type="match status" value="1"/>
</dbReference>
<dbReference type="OrthoDB" id="66620at2759"/>
<name>A0A485KTW8_9STRA</name>
<dbReference type="EMBL" id="CAADRA010005319">
    <property type="protein sequence ID" value="VFT88537.1"/>
    <property type="molecule type" value="Genomic_DNA"/>
</dbReference>
<dbReference type="GO" id="GO:0140359">
    <property type="term" value="F:ABC-type transporter activity"/>
    <property type="evidence" value="ECO:0007669"/>
    <property type="project" value="InterPro"/>
</dbReference>
<keyword evidence="5 6" id="KW-0472">Membrane</keyword>
<dbReference type="AlphaFoldDB" id="A0A485KTW8"/>
<accession>A0A485KTW8</accession>